<feature type="transmembrane region" description="Helical" evidence="8">
    <location>
        <begin position="516"/>
        <end position="538"/>
    </location>
</feature>
<sequence length="776" mass="87807">MRIGSWYLSWCHGHLAIKSSQCAGRSRSGKHSSLFPSQASVATFNSIMADGIVTTPETGSSSADAVQPPRNTLAPAPDTIEPVASSPQNVLSSKDSTRSDVQPQNQPLRFVESSASSSGDEIGPADGPSSAAPFKKSRHGKFAYSDRYEPGEYVIEQLSEYDDVDLVKPWQRKLILIHPIVIVWVFLTYVAYYGYRVWCNYQFRVVYGGLAEASWIFIVVEGVILLPYLSWMAVLLLSLGNRKRPKLRLRGEAVPTVDVLFTTCGEVVPMIINTVRGACNIDYPRDRYRIIICDDDADPNLAEALQPLIAEYPNLVYQARVKVEGVPHHYKAGNLQSGIDYAVHLPGGPAEYLATLDADMIPHPEWLRAILPHLLRDPELALVSPPQTFWNVPADDPLCQSICEFIHYLEPRKDHMGAAWCTGSGVVFKRFIVDELGGWPTPSMAEDQLLSFMMNGAGYKTAYLHEFMQVGMVPESIINHLKQRTRWAVGTLETAQELNWGLPGKYTKHMTFPQRWCIFTFAFNTIMAIPVFIAYFIIPALLYWGRDLLVYVTDDQLRWQIRLCAIWVVSLRINEIVLTLPSGYIQGQRSAMAWQFMTPYLAVTILRCYILPTWLGGKKIAFLASGAIRDRLKERSEMHRAGLWTRIKLMGIHCRIWFFVLFVPYCLGAAGLDWYRAYSQPSTNASLRHLLVNSMLPPMWWLFLAISFCIPILYVFRPPTVPDRDDMMNFDQKTGAGQPKHQEIRQTWGFLPLVREVAWGLTVVYVLVLFVGTFVY</sequence>
<proteinExistence type="predicted"/>
<feature type="transmembrane region" description="Helical" evidence="8">
    <location>
        <begin position="757"/>
        <end position="775"/>
    </location>
</feature>
<dbReference type="Pfam" id="PF13632">
    <property type="entry name" value="Glyco_trans_2_3"/>
    <property type="match status" value="1"/>
</dbReference>
<feature type="transmembrane region" description="Helical" evidence="8">
    <location>
        <begin position="591"/>
        <end position="610"/>
    </location>
</feature>
<evidence type="ECO:0000313" key="11">
    <source>
        <dbReference type="Proteomes" id="UP000663193"/>
    </source>
</evidence>
<dbReference type="EMBL" id="CP069028">
    <property type="protein sequence ID" value="QRC95870.1"/>
    <property type="molecule type" value="Genomic_DNA"/>
</dbReference>
<evidence type="ECO:0000256" key="6">
    <source>
        <dbReference type="ARBA" id="ARBA00023136"/>
    </source>
</evidence>
<keyword evidence="5 8" id="KW-1133">Transmembrane helix</keyword>
<keyword evidence="3" id="KW-0808">Transferase</keyword>
<keyword evidence="4 8" id="KW-0812">Transmembrane</keyword>
<accession>A0A7U2F383</accession>
<dbReference type="GO" id="GO:0016757">
    <property type="term" value="F:glycosyltransferase activity"/>
    <property type="evidence" value="ECO:0007669"/>
    <property type="project" value="UniProtKB-KW"/>
</dbReference>
<gene>
    <name evidence="10" type="ORF">JI435_055140</name>
</gene>
<evidence type="ECO:0000256" key="7">
    <source>
        <dbReference type="SAM" id="MobiDB-lite"/>
    </source>
</evidence>
<evidence type="ECO:0000256" key="4">
    <source>
        <dbReference type="ARBA" id="ARBA00022692"/>
    </source>
</evidence>
<dbReference type="AlphaFoldDB" id="A0A7U2F383"/>
<dbReference type="PANTHER" id="PTHR43867">
    <property type="entry name" value="CELLULOSE SYNTHASE CATALYTIC SUBUNIT A [UDP-FORMING]"/>
    <property type="match status" value="1"/>
</dbReference>
<evidence type="ECO:0000256" key="8">
    <source>
        <dbReference type="SAM" id="Phobius"/>
    </source>
</evidence>
<feature type="compositionally biased region" description="Polar residues" evidence="7">
    <location>
        <begin position="55"/>
        <end position="64"/>
    </location>
</feature>
<name>A0A7U2F383_PHANO</name>
<dbReference type="InterPro" id="IPR029044">
    <property type="entry name" value="Nucleotide-diphossugar_trans"/>
</dbReference>
<feature type="transmembrane region" description="Helical" evidence="8">
    <location>
        <begin position="215"/>
        <end position="240"/>
    </location>
</feature>
<evidence type="ECO:0000313" key="10">
    <source>
        <dbReference type="EMBL" id="QRC95870.1"/>
    </source>
</evidence>
<dbReference type="PANTHER" id="PTHR43867:SF2">
    <property type="entry name" value="CELLULOSE SYNTHASE CATALYTIC SUBUNIT A [UDP-FORMING]"/>
    <property type="match status" value="1"/>
</dbReference>
<feature type="compositionally biased region" description="Polar residues" evidence="7">
    <location>
        <begin position="85"/>
        <end position="119"/>
    </location>
</feature>
<dbReference type="SUPFAM" id="SSF53448">
    <property type="entry name" value="Nucleotide-diphospho-sugar transferases"/>
    <property type="match status" value="1"/>
</dbReference>
<comment type="subcellular location">
    <subcellularLocation>
        <location evidence="1">Membrane</location>
        <topology evidence="1">Multi-pass membrane protein</topology>
    </subcellularLocation>
</comment>
<reference evidence="11" key="1">
    <citation type="journal article" date="2021" name="BMC Genomics">
        <title>Chromosome-level genome assembly and manually-curated proteome of model necrotroph Parastagonospora nodorum Sn15 reveals a genome-wide trove of candidate effector homologs, and redundancy of virulence-related functions within an accessory chromosome.</title>
        <authorList>
            <person name="Bertazzoni S."/>
            <person name="Jones D.A.B."/>
            <person name="Phan H.T."/>
            <person name="Tan K.-C."/>
            <person name="Hane J.K."/>
        </authorList>
    </citation>
    <scope>NUCLEOTIDE SEQUENCE [LARGE SCALE GENOMIC DNA]</scope>
    <source>
        <strain evidence="11">SN15 / ATCC MYA-4574 / FGSC 10173)</strain>
    </source>
</reference>
<protein>
    <recommendedName>
        <fullName evidence="9">Glycosyltransferase 2-like domain-containing protein</fullName>
    </recommendedName>
</protein>
<dbReference type="CDD" id="cd06421">
    <property type="entry name" value="CESA_CelA_like"/>
    <property type="match status" value="1"/>
</dbReference>
<feature type="domain" description="Glycosyltransferase 2-like" evidence="9">
    <location>
        <begin position="354"/>
        <end position="542"/>
    </location>
</feature>
<evidence type="ECO:0000256" key="1">
    <source>
        <dbReference type="ARBA" id="ARBA00004141"/>
    </source>
</evidence>
<dbReference type="Proteomes" id="UP000663193">
    <property type="component" value="Chromosome 6"/>
</dbReference>
<keyword evidence="6 8" id="KW-0472">Membrane</keyword>
<evidence type="ECO:0000256" key="5">
    <source>
        <dbReference type="ARBA" id="ARBA00022989"/>
    </source>
</evidence>
<keyword evidence="2" id="KW-0328">Glycosyltransferase</keyword>
<feature type="region of interest" description="Disordered" evidence="7">
    <location>
        <begin position="53"/>
        <end position="136"/>
    </location>
</feature>
<dbReference type="Gene3D" id="3.90.550.10">
    <property type="entry name" value="Spore Coat Polysaccharide Biosynthesis Protein SpsA, Chain A"/>
    <property type="match status" value="1"/>
</dbReference>
<feature type="transmembrane region" description="Helical" evidence="8">
    <location>
        <begin position="656"/>
        <end position="678"/>
    </location>
</feature>
<dbReference type="InterPro" id="IPR050321">
    <property type="entry name" value="Glycosyltr_2/OpgH_subfam"/>
</dbReference>
<dbReference type="InterPro" id="IPR001173">
    <property type="entry name" value="Glyco_trans_2-like"/>
</dbReference>
<evidence type="ECO:0000259" key="9">
    <source>
        <dbReference type="Pfam" id="PF13632"/>
    </source>
</evidence>
<dbReference type="VEuPathDB" id="FungiDB:JI435_055140"/>
<dbReference type="GO" id="GO:0016020">
    <property type="term" value="C:membrane"/>
    <property type="evidence" value="ECO:0007669"/>
    <property type="project" value="UniProtKB-SubCell"/>
</dbReference>
<dbReference type="OrthoDB" id="72851at2759"/>
<feature type="transmembrane region" description="Helical" evidence="8">
    <location>
        <begin position="174"/>
        <end position="195"/>
    </location>
</feature>
<evidence type="ECO:0000256" key="2">
    <source>
        <dbReference type="ARBA" id="ARBA00022676"/>
    </source>
</evidence>
<keyword evidence="11" id="KW-1185">Reference proteome</keyword>
<organism evidence="10 11">
    <name type="scientific">Phaeosphaeria nodorum (strain SN15 / ATCC MYA-4574 / FGSC 10173)</name>
    <name type="common">Glume blotch fungus</name>
    <name type="synonym">Parastagonospora nodorum</name>
    <dbReference type="NCBI Taxonomy" id="321614"/>
    <lineage>
        <taxon>Eukaryota</taxon>
        <taxon>Fungi</taxon>
        <taxon>Dikarya</taxon>
        <taxon>Ascomycota</taxon>
        <taxon>Pezizomycotina</taxon>
        <taxon>Dothideomycetes</taxon>
        <taxon>Pleosporomycetidae</taxon>
        <taxon>Pleosporales</taxon>
        <taxon>Pleosporineae</taxon>
        <taxon>Phaeosphaeriaceae</taxon>
        <taxon>Parastagonospora</taxon>
    </lineage>
</organism>
<feature type="transmembrane region" description="Helical" evidence="8">
    <location>
        <begin position="698"/>
        <end position="716"/>
    </location>
</feature>
<evidence type="ECO:0000256" key="3">
    <source>
        <dbReference type="ARBA" id="ARBA00022679"/>
    </source>
</evidence>